<accession>A0ACC3S8C6</accession>
<keyword evidence="2" id="KW-1185">Reference proteome</keyword>
<evidence type="ECO:0000313" key="1">
    <source>
        <dbReference type="EMBL" id="KAK8202049.1"/>
    </source>
</evidence>
<organism evidence="1 2">
    <name type="scientific">Zalaria obscura</name>
    <dbReference type="NCBI Taxonomy" id="2024903"/>
    <lineage>
        <taxon>Eukaryota</taxon>
        <taxon>Fungi</taxon>
        <taxon>Dikarya</taxon>
        <taxon>Ascomycota</taxon>
        <taxon>Pezizomycotina</taxon>
        <taxon>Dothideomycetes</taxon>
        <taxon>Dothideomycetidae</taxon>
        <taxon>Dothideales</taxon>
        <taxon>Zalariaceae</taxon>
        <taxon>Zalaria</taxon>
    </lineage>
</organism>
<gene>
    <name evidence="1" type="ORF">M8818_005574</name>
</gene>
<protein>
    <submittedName>
        <fullName evidence="1">Uncharacterized protein</fullName>
    </submittedName>
</protein>
<dbReference type="Proteomes" id="UP001320706">
    <property type="component" value="Unassembled WGS sequence"/>
</dbReference>
<sequence length="657" mass="74270">MDVARISQGPDAQDRSRAYKSRNKRPCDFCRYKKAACHLDSNPPCELCIRYGKECTFVESPAKRRRPNEERSFESLPQLTDMHNEIFSWEPPMATFLPQLSNDFGFDPSTYEPIIFEQFDPVNAGIAAPPTETSPSLPFDPGNSEEPSLDAQISSNAQLVGFSGEQDPFLLRHYEYDGNNECHFQQLRMRRVGENDGIPVHFMIQPNKLASKAQPTESQDKLDARRTEVQEMVSDDVGCRLIRLFFQYIHPYFPILSRERCMRDGEFSPELIPTHLLAAIYGHALPFCIFDEKLCVEVYTPPSADKLFVCAWLAANVRLHTPSLSLVQTLLLLVQRRPTNKHVADTPYKWAMMAVAVAAAQALGLNLDPSEWPLPLWEQRLRRRVAWALYSQEKWLSLNFGRSSHISPDDWDVSSLRPADFEEFDSGDLAATEHFLRLCSLSEIVDDVLRNLFSVRATRALCNSLDSTLEVAKPLRIQLTEWFTSLPSHLKTATSSSTSTGRKEHQLIGHGSLHLAYITAKTELFRAMLRPRVAEANAPAASALRTGAIAIAREVFEFLEGLDADYLEAFWPSYARTNFTIASNFMLLLFASSPNPADAKECLHLLNSWRGLLRIKSRSCDLLNLALLRLDATFVAGLDRLIELSPSALQVWLEQGE</sequence>
<proteinExistence type="predicted"/>
<name>A0ACC3S8C6_9PEZI</name>
<evidence type="ECO:0000313" key="2">
    <source>
        <dbReference type="Proteomes" id="UP001320706"/>
    </source>
</evidence>
<comment type="caution">
    <text evidence="1">The sequence shown here is derived from an EMBL/GenBank/DDBJ whole genome shotgun (WGS) entry which is preliminary data.</text>
</comment>
<reference evidence="1" key="1">
    <citation type="submission" date="2024-02" db="EMBL/GenBank/DDBJ databases">
        <title>Metagenome Assembled Genome of Zalaria obscura JY119.</title>
        <authorList>
            <person name="Vighnesh L."/>
            <person name="Jagadeeshwari U."/>
            <person name="Venkata Ramana C."/>
            <person name="Sasikala C."/>
        </authorList>
    </citation>
    <scope>NUCLEOTIDE SEQUENCE</scope>
    <source>
        <strain evidence="1">JY119</strain>
    </source>
</reference>
<dbReference type="EMBL" id="JAMKPW020000033">
    <property type="protein sequence ID" value="KAK8202049.1"/>
    <property type="molecule type" value="Genomic_DNA"/>
</dbReference>